<organism evidence="1 2">
    <name type="scientific">Mycobacterium parmense</name>
    <dbReference type="NCBI Taxonomy" id="185642"/>
    <lineage>
        <taxon>Bacteria</taxon>
        <taxon>Bacillati</taxon>
        <taxon>Actinomycetota</taxon>
        <taxon>Actinomycetes</taxon>
        <taxon>Mycobacteriales</taxon>
        <taxon>Mycobacteriaceae</taxon>
        <taxon>Mycobacterium</taxon>
        <taxon>Mycobacterium simiae complex</taxon>
    </lineage>
</organism>
<dbReference type="EMBL" id="AP022614">
    <property type="protein sequence ID" value="BBZ45771.1"/>
    <property type="molecule type" value="Genomic_DNA"/>
</dbReference>
<sequence length="478" mass="52323">MHTIEADYLVVGAGAMGMAFTDTLLSETSESQARVVLVDRNHQPGGHWTVAYPFVRLHQPSAFYGVNSLPLGSGAIDDFGWNEGLYELATAAEVCAYYSHVLRRSFLPTGRVSYFPMSEYHGDGRFTTLGGAEYTVDVTRRIVDGTYMRVEVPAMRPPPYAVAPGVACVAPNELPRLPAQEHYVVVGAGKTGIDACLWLLAHGVAPDRLTWVMPRDSWLLDRAAIQPGALFAERVRDAFGAQLGAVRDAESVDELFVRLEQAGALLRLDPAVRPTMYRCATVTRAELEQLRRITDVVRMGHLLRAEPRAMVLDGGTVGLGPALYVDCTADGAEKRPATTIFEPGRITLQSVRGCQQIFSAALVAHVEAAYCDDAVKNELCVPLPHPDTDVDWLRLARADYANQLRWLDDPRLTAWLSAARLDIFGHLMSHVLAPASAKPQVRDRVLRMAKSALSATATKLDQLMADPIDEASCNPGRY</sequence>
<evidence type="ECO:0000313" key="2">
    <source>
        <dbReference type="Proteomes" id="UP000467105"/>
    </source>
</evidence>
<dbReference type="SUPFAM" id="SSF51905">
    <property type="entry name" value="FAD/NAD(P)-binding domain"/>
    <property type="match status" value="1"/>
</dbReference>
<dbReference type="AlphaFoldDB" id="A0A7I7YYG1"/>
<name>A0A7I7YYG1_9MYCO</name>
<evidence type="ECO:0000313" key="1">
    <source>
        <dbReference type="EMBL" id="BBZ45771.1"/>
    </source>
</evidence>
<dbReference type="OrthoDB" id="9773233at2"/>
<protein>
    <submittedName>
        <fullName evidence="1">Uncharacterized protein</fullName>
    </submittedName>
</protein>
<dbReference type="RefSeq" id="WP_085271978.1">
    <property type="nucleotide sequence ID" value="NZ_AP022614.1"/>
</dbReference>
<accession>A0A7I7YYG1</accession>
<gene>
    <name evidence="1" type="ORF">MPRM_30520</name>
</gene>
<proteinExistence type="predicted"/>
<reference evidence="1 2" key="1">
    <citation type="journal article" date="2019" name="Emerg. Microbes Infect.">
        <title>Comprehensive subspecies identification of 175 nontuberculous mycobacteria species based on 7547 genomic profiles.</title>
        <authorList>
            <person name="Matsumoto Y."/>
            <person name="Kinjo T."/>
            <person name="Motooka D."/>
            <person name="Nabeya D."/>
            <person name="Jung N."/>
            <person name="Uechi K."/>
            <person name="Horii T."/>
            <person name="Iida T."/>
            <person name="Fujita J."/>
            <person name="Nakamura S."/>
        </authorList>
    </citation>
    <scope>NUCLEOTIDE SEQUENCE [LARGE SCALE GENOMIC DNA]</scope>
    <source>
        <strain evidence="1 2">JCM 14742</strain>
    </source>
</reference>
<dbReference type="InterPro" id="IPR036188">
    <property type="entry name" value="FAD/NAD-bd_sf"/>
</dbReference>
<keyword evidence="2" id="KW-1185">Reference proteome</keyword>
<dbReference type="Gene3D" id="3.50.50.60">
    <property type="entry name" value="FAD/NAD(P)-binding domain"/>
    <property type="match status" value="1"/>
</dbReference>
<dbReference type="Proteomes" id="UP000467105">
    <property type="component" value="Chromosome"/>
</dbReference>